<evidence type="ECO:0000313" key="3">
    <source>
        <dbReference type="EMBL" id="MBS8121961.1"/>
    </source>
</evidence>
<proteinExistence type="predicted"/>
<protein>
    <submittedName>
        <fullName evidence="3">Kazal-type serine protease inhibitor domain-containing protein</fullName>
    </submittedName>
</protein>
<dbReference type="EMBL" id="JAEDAM010000026">
    <property type="protein sequence ID" value="MBS8121961.1"/>
    <property type="molecule type" value="Genomic_DNA"/>
</dbReference>
<dbReference type="Proteomes" id="UP000680365">
    <property type="component" value="Unassembled WGS sequence"/>
</dbReference>
<organism evidence="3 4">
    <name type="scientific">Candidatus Vampirococcus lugosii</name>
    <dbReference type="NCBI Taxonomy" id="2789015"/>
    <lineage>
        <taxon>Bacteria</taxon>
        <taxon>Candidatus Absconditibacteriota</taxon>
        <taxon>Vampirococcus</taxon>
    </lineage>
</organism>
<sequence>MKKILLLFLLLSCIPISLTSANNTLFEDKPTNGGDIDCNEDYEPVCGYDSKTYRNECKAKNEGVKVYYKGECLSVKMESKIQEYVFGKLDRMFSRLVGTDEEKIMRVGNIIDNFENRLEKLDVSSRRYSMIGYILRSLNDYIDKILEEDLNIDGYYLDE</sequence>
<reference evidence="3 4" key="1">
    <citation type="journal article" date="2021" name="Nat. Commun.">
        <title>Reductive evolution and unique predatory mode in the CPR bacterium Vampirococcus lugosii.</title>
        <authorList>
            <person name="Moreira D."/>
            <person name="Zivanovic Y."/>
            <person name="Lopez-Archilla A.I."/>
            <person name="Iniesto M."/>
            <person name="Lopez-Garcia P."/>
        </authorList>
    </citation>
    <scope>NUCLEOTIDE SEQUENCE [LARGE SCALE GENOMIC DNA]</scope>
    <source>
        <strain evidence="3">Chiprana</strain>
    </source>
</reference>
<dbReference type="SUPFAM" id="SSF100895">
    <property type="entry name" value="Kazal-type serine protease inhibitors"/>
    <property type="match status" value="1"/>
</dbReference>
<evidence type="ECO:0000259" key="2">
    <source>
        <dbReference type="PROSITE" id="PS51465"/>
    </source>
</evidence>
<keyword evidence="3" id="KW-0646">Protease inhibitor</keyword>
<name>A0ABS5QL96_9BACT</name>
<evidence type="ECO:0000256" key="1">
    <source>
        <dbReference type="SAM" id="SignalP"/>
    </source>
</evidence>
<dbReference type="InterPro" id="IPR036058">
    <property type="entry name" value="Kazal_dom_sf"/>
</dbReference>
<keyword evidence="1" id="KW-0732">Signal</keyword>
<evidence type="ECO:0000313" key="4">
    <source>
        <dbReference type="Proteomes" id="UP000680365"/>
    </source>
</evidence>
<dbReference type="Pfam" id="PF00050">
    <property type="entry name" value="Kazal_1"/>
    <property type="match status" value="1"/>
</dbReference>
<feature type="signal peptide" evidence="1">
    <location>
        <begin position="1"/>
        <end position="21"/>
    </location>
</feature>
<dbReference type="InterPro" id="IPR002350">
    <property type="entry name" value="Kazal_dom"/>
</dbReference>
<dbReference type="CDD" id="cd00104">
    <property type="entry name" value="KAZAL_FS"/>
    <property type="match status" value="1"/>
</dbReference>
<gene>
    <name evidence="3" type="ORF">VAMP_48n161</name>
</gene>
<keyword evidence="4" id="KW-1185">Reference proteome</keyword>
<feature type="domain" description="Kazal-like" evidence="2">
    <location>
        <begin position="37"/>
        <end position="74"/>
    </location>
</feature>
<feature type="chain" id="PRO_5045403349" evidence="1">
    <location>
        <begin position="22"/>
        <end position="159"/>
    </location>
</feature>
<dbReference type="GO" id="GO:0004867">
    <property type="term" value="F:serine-type endopeptidase inhibitor activity"/>
    <property type="evidence" value="ECO:0007669"/>
    <property type="project" value="UniProtKB-KW"/>
</dbReference>
<keyword evidence="3" id="KW-0722">Serine protease inhibitor</keyword>
<comment type="caution">
    <text evidence="3">The sequence shown here is derived from an EMBL/GenBank/DDBJ whole genome shotgun (WGS) entry which is preliminary data.</text>
</comment>
<dbReference type="PROSITE" id="PS51465">
    <property type="entry name" value="KAZAL_2"/>
    <property type="match status" value="1"/>
</dbReference>
<dbReference type="Gene3D" id="3.30.60.30">
    <property type="match status" value="1"/>
</dbReference>
<dbReference type="RefSeq" id="WP_213348985.1">
    <property type="nucleotide sequence ID" value="NZ_JAEDAM010000026.1"/>
</dbReference>
<dbReference type="SMART" id="SM00280">
    <property type="entry name" value="KAZAL"/>
    <property type="match status" value="1"/>
</dbReference>
<accession>A0ABS5QL96</accession>